<dbReference type="InterPro" id="IPR012902">
    <property type="entry name" value="N_methyl_site"/>
</dbReference>
<dbReference type="Proteomes" id="UP000007953">
    <property type="component" value="Chromosome"/>
</dbReference>
<dbReference type="GO" id="GO:0015627">
    <property type="term" value="C:type II protein secretion system complex"/>
    <property type="evidence" value="ECO:0007669"/>
    <property type="project" value="InterPro"/>
</dbReference>
<evidence type="ECO:0000256" key="7">
    <source>
        <dbReference type="ARBA" id="ARBA00022692"/>
    </source>
</evidence>
<evidence type="ECO:0000259" key="11">
    <source>
        <dbReference type="Pfam" id="PF08334"/>
    </source>
</evidence>
<proteinExistence type="inferred from homology"/>
<keyword evidence="8 10" id="KW-1133">Transmembrane helix</keyword>
<protein>
    <recommendedName>
        <fullName evidence="3">Type II secretion system core protein G</fullName>
    </recommendedName>
</protein>
<feature type="domain" description="Type II secretion system protein GspG C-terminal" evidence="11">
    <location>
        <begin position="156"/>
        <end position="261"/>
    </location>
</feature>
<dbReference type="InterPro" id="IPR000983">
    <property type="entry name" value="Bac_GSPG_pilin"/>
</dbReference>
<dbReference type="SUPFAM" id="SSF54523">
    <property type="entry name" value="Pili subunits"/>
    <property type="match status" value="1"/>
</dbReference>
<evidence type="ECO:0000256" key="8">
    <source>
        <dbReference type="ARBA" id="ARBA00022989"/>
    </source>
</evidence>
<dbReference type="NCBIfam" id="TIGR02532">
    <property type="entry name" value="IV_pilin_GFxxxE"/>
    <property type="match status" value="1"/>
</dbReference>
<sequence>MVSSGLHVGAGPCGAAAVARRLQAHPYLRAAIATLGFLSSHSRFRRAARNGSQCAYRPSGRYPCAGAGVPHFFHPDAETRMGSSPFGPVVRRGRNGEGGVVIQGRRVVRIHQRARDDCGKVFARRPARWQDGFTLLELLVVMVIIGLLAGLVAPQYFDQIGKSNIKIAKAQIESLGKALDQYRLDIGGYPSTEEGLDALNTKPQNQPRWSGPYLKKAVPLDPWDRPYVYRSPGEHGEYDLYSLGKNGQPGGVGESATVTSW</sequence>
<dbReference type="HOGENOM" id="CLU_1065066_0_0_4"/>
<organism evidence="12 13">
    <name type="scientific">Ralstonia solanacearum (strain Po82)</name>
    <dbReference type="NCBI Taxonomy" id="1031711"/>
    <lineage>
        <taxon>Bacteria</taxon>
        <taxon>Pseudomonadati</taxon>
        <taxon>Pseudomonadota</taxon>
        <taxon>Betaproteobacteria</taxon>
        <taxon>Burkholderiales</taxon>
        <taxon>Burkholderiaceae</taxon>
        <taxon>Ralstonia</taxon>
        <taxon>Ralstonia solanacearum species complex</taxon>
    </lineage>
</organism>
<comment type="subcellular location">
    <subcellularLocation>
        <location evidence="1">Cell inner membrane</location>
        <topology evidence="1">Single-pass membrane protein</topology>
    </subcellularLocation>
</comment>
<accession>F6FZR4</accession>
<evidence type="ECO:0000256" key="5">
    <source>
        <dbReference type="ARBA" id="ARBA00022481"/>
    </source>
</evidence>
<dbReference type="NCBIfam" id="TIGR01710">
    <property type="entry name" value="typeII_sec_gspG"/>
    <property type="match status" value="1"/>
</dbReference>
<feature type="transmembrane region" description="Helical" evidence="10">
    <location>
        <begin position="133"/>
        <end position="157"/>
    </location>
</feature>
<dbReference type="eggNOG" id="COG2165">
    <property type="taxonomic scope" value="Bacteria"/>
</dbReference>
<dbReference type="GO" id="GO:0005886">
    <property type="term" value="C:plasma membrane"/>
    <property type="evidence" value="ECO:0007669"/>
    <property type="project" value="UniProtKB-SubCell"/>
</dbReference>
<dbReference type="EMBL" id="CP002819">
    <property type="protein sequence ID" value="AEG68426.1"/>
    <property type="molecule type" value="Genomic_DNA"/>
</dbReference>
<gene>
    <name evidence="12" type="ordered locus">RSPO_c01125</name>
</gene>
<comment type="similarity">
    <text evidence="2">Belongs to the GSP G family.</text>
</comment>
<keyword evidence="9 10" id="KW-0472">Membrane</keyword>
<keyword evidence="4" id="KW-1003">Cell membrane</keyword>
<dbReference type="Pfam" id="PF08334">
    <property type="entry name" value="T2SSG"/>
    <property type="match status" value="1"/>
</dbReference>
<keyword evidence="7 10" id="KW-0812">Transmembrane</keyword>
<keyword evidence="5" id="KW-0488">Methylation</keyword>
<dbReference type="Gene3D" id="3.30.700.10">
    <property type="entry name" value="Glycoprotein, Type 4 Pilin"/>
    <property type="match status" value="1"/>
</dbReference>
<evidence type="ECO:0000256" key="10">
    <source>
        <dbReference type="SAM" id="Phobius"/>
    </source>
</evidence>
<evidence type="ECO:0000256" key="4">
    <source>
        <dbReference type="ARBA" id="ARBA00022475"/>
    </source>
</evidence>
<evidence type="ECO:0000256" key="9">
    <source>
        <dbReference type="ARBA" id="ARBA00023136"/>
    </source>
</evidence>
<evidence type="ECO:0000256" key="6">
    <source>
        <dbReference type="ARBA" id="ARBA00022519"/>
    </source>
</evidence>
<dbReference type="InterPro" id="IPR045584">
    <property type="entry name" value="Pilin-like"/>
</dbReference>
<dbReference type="PRINTS" id="PR00813">
    <property type="entry name" value="BCTERIALGSPG"/>
</dbReference>
<evidence type="ECO:0000256" key="3">
    <source>
        <dbReference type="ARBA" id="ARBA00020042"/>
    </source>
</evidence>
<dbReference type="PATRIC" id="fig|1031711.3.peg.1103"/>
<dbReference type="InterPro" id="IPR013545">
    <property type="entry name" value="T2SS_protein-GspG_C"/>
</dbReference>
<dbReference type="KEGG" id="rsn:RSPO_c01125"/>
<reference evidence="12 13" key="1">
    <citation type="journal article" date="2011" name="J. Bacteriol.">
        <title>Complete genome sequence of the plant pathogen Ralstonia solanacearum strain Po82.</title>
        <authorList>
            <person name="Xu J."/>
            <person name="Zheng H.J."/>
            <person name="Liu L."/>
            <person name="Pan Z.C."/>
            <person name="Prior P."/>
            <person name="Tang B."/>
            <person name="Xu J.S."/>
            <person name="Zhang H."/>
            <person name="Tian Q."/>
            <person name="Zhang L.Q."/>
            <person name="Feng J."/>
        </authorList>
    </citation>
    <scope>NUCLEOTIDE SEQUENCE [LARGE SCALE GENOMIC DNA]</scope>
    <source>
        <strain evidence="12 13">Po82</strain>
    </source>
</reference>
<dbReference type="PANTHER" id="PTHR30093">
    <property type="entry name" value="GENERAL SECRETION PATHWAY PROTEIN G"/>
    <property type="match status" value="1"/>
</dbReference>
<dbReference type="InterPro" id="IPR010054">
    <property type="entry name" value="Type2_sec_GspG"/>
</dbReference>
<evidence type="ECO:0000313" key="12">
    <source>
        <dbReference type="EMBL" id="AEG68426.1"/>
    </source>
</evidence>
<evidence type="ECO:0000313" key="13">
    <source>
        <dbReference type="Proteomes" id="UP000007953"/>
    </source>
</evidence>
<name>F6FZR4_RALS8</name>
<dbReference type="AlphaFoldDB" id="F6FZR4"/>
<evidence type="ECO:0000256" key="2">
    <source>
        <dbReference type="ARBA" id="ARBA00009984"/>
    </source>
</evidence>
<keyword evidence="6" id="KW-0997">Cell inner membrane</keyword>
<dbReference type="GO" id="GO:0015628">
    <property type="term" value="P:protein secretion by the type II secretion system"/>
    <property type="evidence" value="ECO:0007669"/>
    <property type="project" value="InterPro"/>
</dbReference>
<dbReference type="PANTHER" id="PTHR30093:SF45">
    <property type="entry name" value="TYPE II SECRETION SYSTEM CORE PROTEIN G"/>
    <property type="match status" value="1"/>
</dbReference>
<dbReference type="Pfam" id="PF07963">
    <property type="entry name" value="N_methyl"/>
    <property type="match status" value="1"/>
</dbReference>
<evidence type="ECO:0000256" key="1">
    <source>
        <dbReference type="ARBA" id="ARBA00004377"/>
    </source>
</evidence>